<accession>A0AAE0NBU7</accession>
<reference evidence="2" key="2">
    <citation type="submission" date="2023-06" db="EMBL/GenBank/DDBJ databases">
        <authorList>
            <consortium name="Lawrence Berkeley National Laboratory"/>
            <person name="Haridas S."/>
            <person name="Hensen N."/>
            <person name="Bonometti L."/>
            <person name="Westerberg I."/>
            <person name="Brannstrom I.O."/>
            <person name="Guillou S."/>
            <person name="Cros-Aarteil S."/>
            <person name="Calhoun S."/>
            <person name="Kuo A."/>
            <person name="Mondo S."/>
            <person name="Pangilinan J."/>
            <person name="Riley R."/>
            <person name="LaButti K."/>
            <person name="Andreopoulos B."/>
            <person name="Lipzen A."/>
            <person name="Chen C."/>
            <person name="Yanf M."/>
            <person name="Daum C."/>
            <person name="Ng V."/>
            <person name="Clum A."/>
            <person name="Steindorff A."/>
            <person name="Ohm R."/>
            <person name="Martin F."/>
            <person name="Silar P."/>
            <person name="Natvig D."/>
            <person name="Lalanne C."/>
            <person name="Gautier V."/>
            <person name="Ament-velasquez S.L."/>
            <person name="Kruys A."/>
            <person name="Hutchinson M.I."/>
            <person name="Powell A.J."/>
            <person name="Barry K."/>
            <person name="Miller A.N."/>
            <person name="Grigoriev I.V."/>
            <person name="Debuchy R."/>
            <person name="Gladieux P."/>
            <person name="Thoren M.H."/>
            <person name="Johannesson H."/>
        </authorList>
    </citation>
    <scope>NUCLEOTIDE SEQUENCE</scope>
    <source>
        <strain evidence="2">CBS 232.78</strain>
    </source>
</reference>
<feature type="region of interest" description="Disordered" evidence="1">
    <location>
        <begin position="160"/>
        <end position="204"/>
    </location>
</feature>
<comment type="caution">
    <text evidence="2">The sequence shown here is derived from an EMBL/GenBank/DDBJ whole genome shotgun (WGS) entry which is preliminary data.</text>
</comment>
<feature type="compositionally biased region" description="Pro residues" evidence="1">
    <location>
        <begin position="168"/>
        <end position="178"/>
    </location>
</feature>
<gene>
    <name evidence="2" type="ORF">B0H63DRAFT_561744</name>
</gene>
<name>A0AAE0NBU7_9PEZI</name>
<dbReference type="AlphaFoldDB" id="A0AAE0NBU7"/>
<protein>
    <submittedName>
        <fullName evidence="2">Uncharacterized protein</fullName>
    </submittedName>
</protein>
<sequence>MPPPKKQRWLAPDLEPDRVWKNPEVLIDDDMAFPGCSSEANLTGKATSSLAHQVVSPKTQHLTPRNTINTTRHGTPVTFEITPLKCIACAIGGNFRYGKAPSDILPTTSFDQLRQKKHLGNGTDRCVWKGKTCVSKRIEFDEDIEIIEREVRTRESLIRAAAATSSPSPSPPKPPVAPPSSAATKATGRRHTKSPSPPPPPSTQILERRFHVIPLLAVVHKHAQTDEALGVLMPHAGTDLETLAGGCKYGMGLLEGEKPPRRPWPVIPVTQEQLADLVLGFVLFDLGTVAPDYKGDAYALGEVMLWVLDRVEWKGGKGSDAARVREAARLLKGKGDFEGALKVLDG</sequence>
<reference evidence="2" key="1">
    <citation type="journal article" date="2023" name="Mol. Phylogenet. Evol.">
        <title>Genome-scale phylogeny and comparative genomics of the fungal order Sordariales.</title>
        <authorList>
            <person name="Hensen N."/>
            <person name="Bonometti L."/>
            <person name="Westerberg I."/>
            <person name="Brannstrom I.O."/>
            <person name="Guillou S."/>
            <person name="Cros-Aarteil S."/>
            <person name="Calhoun S."/>
            <person name="Haridas S."/>
            <person name="Kuo A."/>
            <person name="Mondo S."/>
            <person name="Pangilinan J."/>
            <person name="Riley R."/>
            <person name="LaButti K."/>
            <person name="Andreopoulos B."/>
            <person name="Lipzen A."/>
            <person name="Chen C."/>
            <person name="Yan M."/>
            <person name="Daum C."/>
            <person name="Ng V."/>
            <person name="Clum A."/>
            <person name="Steindorff A."/>
            <person name="Ohm R.A."/>
            <person name="Martin F."/>
            <person name="Silar P."/>
            <person name="Natvig D.O."/>
            <person name="Lalanne C."/>
            <person name="Gautier V."/>
            <person name="Ament-Velasquez S.L."/>
            <person name="Kruys A."/>
            <person name="Hutchinson M.I."/>
            <person name="Powell A.J."/>
            <person name="Barry K."/>
            <person name="Miller A.N."/>
            <person name="Grigoriev I.V."/>
            <person name="Debuchy R."/>
            <person name="Gladieux P."/>
            <person name="Hiltunen Thoren M."/>
            <person name="Johannesson H."/>
        </authorList>
    </citation>
    <scope>NUCLEOTIDE SEQUENCE</scope>
    <source>
        <strain evidence="2">CBS 232.78</strain>
    </source>
</reference>
<organism evidence="2 3">
    <name type="scientific">Podospora didyma</name>
    <dbReference type="NCBI Taxonomy" id="330526"/>
    <lineage>
        <taxon>Eukaryota</taxon>
        <taxon>Fungi</taxon>
        <taxon>Dikarya</taxon>
        <taxon>Ascomycota</taxon>
        <taxon>Pezizomycotina</taxon>
        <taxon>Sordariomycetes</taxon>
        <taxon>Sordariomycetidae</taxon>
        <taxon>Sordariales</taxon>
        <taxon>Podosporaceae</taxon>
        <taxon>Podospora</taxon>
    </lineage>
</organism>
<evidence type="ECO:0000313" key="2">
    <source>
        <dbReference type="EMBL" id="KAK3377608.1"/>
    </source>
</evidence>
<dbReference type="Proteomes" id="UP001285441">
    <property type="component" value="Unassembled WGS sequence"/>
</dbReference>
<proteinExistence type="predicted"/>
<evidence type="ECO:0000256" key="1">
    <source>
        <dbReference type="SAM" id="MobiDB-lite"/>
    </source>
</evidence>
<evidence type="ECO:0000313" key="3">
    <source>
        <dbReference type="Proteomes" id="UP001285441"/>
    </source>
</evidence>
<keyword evidence="3" id="KW-1185">Reference proteome</keyword>
<dbReference type="EMBL" id="JAULSW010000006">
    <property type="protein sequence ID" value="KAK3377608.1"/>
    <property type="molecule type" value="Genomic_DNA"/>
</dbReference>